<dbReference type="NCBIfam" id="TIGR00488">
    <property type="entry name" value="bis(5'-nucleosyl)-tetraphosphatase (symmetrical) YqeK"/>
    <property type="match status" value="1"/>
</dbReference>
<dbReference type="eggNOG" id="COG1713">
    <property type="taxonomic scope" value="Bacteria"/>
</dbReference>
<gene>
    <name evidence="8" type="ordered locus">CPF_2379</name>
</gene>
<dbReference type="PaxDb" id="195103-CPF_2379"/>
<evidence type="ECO:0000256" key="4">
    <source>
        <dbReference type="ARBA" id="ARBA00022801"/>
    </source>
</evidence>
<keyword evidence="4" id="KW-0378">Hydrolase</keyword>
<dbReference type="EMBL" id="CP000246">
    <property type="protein sequence ID" value="ABG83786.1"/>
    <property type="molecule type" value="Genomic_DNA"/>
</dbReference>
<dbReference type="RefSeq" id="WP_003454731.1">
    <property type="nucleotide sequence ID" value="NC_008261.1"/>
</dbReference>
<accession>A0A0H2YTD9</accession>
<evidence type="ECO:0000256" key="1">
    <source>
        <dbReference type="ARBA" id="ARBA00012506"/>
    </source>
</evidence>
<dbReference type="Gene3D" id="1.10.3210.10">
    <property type="entry name" value="Hypothetical protein af1432"/>
    <property type="match status" value="1"/>
</dbReference>
<evidence type="ECO:0000313" key="8">
    <source>
        <dbReference type="EMBL" id="ABG83786.1"/>
    </source>
</evidence>
<dbReference type="InterPro" id="IPR003607">
    <property type="entry name" value="HD/PDEase_dom"/>
</dbReference>
<dbReference type="GO" id="GO:0000166">
    <property type="term" value="F:nucleotide binding"/>
    <property type="evidence" value="ECO:0007669"/>
    <property type="project" value="UniProtKB-KW"/>
</dbReference>
<dbReference type="PROSITE" id="PS51831">
    <property type="entry name" value="HD"/>
    <property type="match status" value="1"/>
</dbReference>
<name>A0A0H2YTD9_CLOP1</name>
<dbReference type="Proteomes" id="UP000001823">
    <property type="component" value="Chromosome"/>
</dbReference>
<dbReference type="KEGG" id="cpf:CPF_2379"/>
<keyword evidence="5" id="KW-0408">Iron</keyword>
<dbReference type="AlphaFoldDB" id="A0A0H2YTD9"/>
<keyword evidence="9" id="KW-1185">Reference proteome</keyword>
<dbReference type="Pfam" id="PF01966">
    <property type="entry name" value="HD"/>
    <property type="match status" value="1"/>
</dbReference>
<protein>
    <recommendedName>
        <fullName evidence="1">bis(5'-nucleosyl)-tetraphosphatase (symmetrical)</fullName>
        <ecNumber evidence="1">3.6.1.41</ecNumber>
    </recommendedName>
</protein>
<proteinExistence type="predicted"/>
<keyword evidence="3" id="KW-0547">Nucleotide-binding</keyword>
<dbReference type="CDD" id="cd00077">
    <property type="entry name" value="HDc"/>
    <property type="match status" value="1"/>
</dbReference>
<evidence type="ECO:0000256" key="6">
    <source>
        <dbReference type="ARBA" id="ARBA00049417"/>
    </source>
</evidence>
<dbReference type="GO" id="GO:0008803">
    <property type="term" value="F:bis(5'-nucleosyl)-tetraphosphatase (symmetrical) activity"/>
    <property type="evidence" value="ECO:0007669"/>
    <property type="project" value="UniProtKB-EC"/>
</dbReference>
<evidence type="ECO:0000256" key="2">
    <source>
        <dbReference type="ARBA" id="ARBA00022723"/>
    </source>
</evidence>
<dbReference type="InterPro" id="IPR005249">
    <property type="entry name" value="YqeK"/>
</dbReference>
<evidence type="ECO:0000313" key="9">
    <source>
        <dbReference type="Proteomes" id="UP000001823"/>
    </source>
</evidence>
<dbReference type="InterPro" id="IPR006674">
    <property type="entry name" value="HD_domain"/>
</dbReference>
<dbReference type="HOGENOM" id="CLU_089580_1_2_9"/>
<dbReference type="STRING" id="195103.CPF_2379"/>
<reference evidence="8 9" key="1">
    <citation type="journal article" date="2006" name="Genome Res.">
        <title>Skewed genomic variability in strains of the toxigenic bacterial pathogen, Clostridium perfringens.</title>
        <authorList>
            <person name="Myers G.S."/>
            <person name="Rasko D.A."/>
            <person name="Cheung J.K."/>
            <person name="Ravel J."/>
            <person name="Seshadri R."/>
            <person name="Deboy R.T."/>
            <person name="Ren Q."/>
            <person name="Varga J."/>
            <person name="Awad M.M."/>
            <person name="Brinkac L.M."/>
            <person name="Daugherty S.C."/>
            <person name="Haft D.H."/>
            <person name="Dodson R.J."/>
            <person name="Madupu R."/>
            <person name="Nelson W.C."/>
            <person name="Rosovitz M.J."/>
            <person name="Sullivan S.A."/>
            <person name="Khouri H."/>
            <person name="Dimitrov G.I."/>
            <person name="Watkins K.L."/>
            <person name="Mulligan S."/>
            <person name="Benton J."/>
            <person name="Radune D."/>
            <person name="Fisher D.J."/>
            <person name="Atkins H.S."/>
            <person name="Hiscox T."/>
            <person name="Jost B.H."/>
            <person name="Billington S.J."/>
            <person name="Songer J.G."/>
            <person name="McClane B.A."/>
            <person name="Titball R.W."/>
            <person name="Rood J.I."/>
            <person name="Melville S.B."/>
            <person name="Paulsen I.T."/>
        </authorList>
    </citation>
    <scope>NUCLEOTIDE SEQUENCE [LARGE SCALE GENOMIC DNA]</scope>
    <source>
        <strain evidence="9">ATCC 13124 / DSM 756 / JCM 1290 / NCIMB 6125 / NCTC 8237 / S 107 / Type A</strain>
    </source>
</reference>
<evidence type="ECO:0000259" key="7">
    <source>
        <dbReference type="PROSITE" id="PS51831"/>
    </source>
</evidence>
<dbReference type="SUPFAM" id="SSF109604">
    <property type="entry name" value="HD-domain/PDEase-like"/>
    <property type="match status" value="1"/>
</dbReference>
<dbReference type="InterPro" id="IPR051094">
    <property type="entry name" value="Diverse_Catalytic_Enzymes"/>
</dbReference>
<dbReference type="SMART" id="SM00471">
    <property type="entry name" value="HDc"/>
    <property type="match status" value="1"/>
</dbReference>
<evidence type="ECO:0000256" key="3">
    <source>
        <dbReference type="ARBA" id="ARBA00022741"/>
    </source>
</evidence>
<dbReference type="PANTHER" id="PTHR35795">
    <property type="entry name" value="SLR1885 PROTEIN"/>
    <property type="match status" value="1"/>
</dbReference>
<feature type="domain" description="HD" evidence="7">
    <location>
        <begin position="19"/>
        <end position="134"/>
    </location>
</feature>
<dbReference type="GO" id="GO:0046872">
    <property type="term" value="F:metal ion binding"/>
    <property type="evidence" value="ECO:0007669"/>
    <property type="project" value="UniProtKB-KW"/>
</dbReference>
<dbReference type="EC" id="3.6.1.41" evidence="1"/>
<sequence length="189" mass="21491">MWSLEEINNYVKETIKGSRYSHTLGVVETAKELAKINGEDIQKAELAALIHDVAKYIPVDEQVKILEEHGYELDEITLKSPQVLHGFVGAIVAKEKFGIEDEMVLDAVKYHTLAKKDMSTLEKIIYIADYIEPGRDFPGVEELREITREDLDKGVLKGLENTILFVIKQGNLIHPLTIEARNFLIMQEK</sequence>
<comment type="catalytic activity">
    <reaction evidence="6">
        <text>P(1),P(4)-bis(5'-adenosyl) tetraphosphate + H2O = 2 ADP + 2 H(+)</text>
        <dbReference type="Rhea" id="RHEA:24252"/>
        <dbReference type="ChEBI" id="CHEBI:15377"/>
        <dbReference type="ChEBI" id="CHEBI:15378"/>
        <dbReference type="ChEBI" id="CHEBI:58141"/>
        <dbReference type="ChEBI" id="CHEBI:456216"/>
        <dbReference type="EC" id="3.6.1.41"/>
    </reaction>
</comment>
<dbReference type="PANTHER" id="PTHR35795:SF1">
    <property type="entry name" value="BIS(5'-NUCLEOSYL)-TETRAPHOSPHATASE, SYMMETRICAL"/>
    <property type="match status" value="1"/>
</dbReference>
<organism evidence="8 9">
    <name type="scientific">Clostridium perfringens (strain ATCC 13124 / DSM 756 / JCM 1290 / NCIMB 6125 / NCTC 8237 / Type A)</name>
    <dbReference type="NCBI Taxonomy" id="195103"/>
    <lineage>
        <taxon>Bacteria</taxon>
        <taxon>Bacillati</taxon>
        <taxon>Bacillota</taxon>
        <taxon>Clostridia</taxon>
        <taxon>Eubacteriales</taxon>
        <taxon>Clostridiaceae</taxon>
        <taxon>Clostridium</taxon>
    </lineage>
</organism>
<keyword evidence="2" id="KW-0479">Metal-binding</keyword>
<evidence type="ECO:0000256" key="5">
    <source>
        <dbReference type="ARBA" id="ARBA00023004"/>
    </source>
</evidence>